<evidence type="ECO:0000313" key="2">
    <source>
        <dbReference type="EMBL" id="CAE0792077.1"/>
    </source>
</evidence>
<reference evidence="2" key="1">
    <citation type="submission" date="2021-01" db="EMBL/GenBank/DDBJ databases">
        <authorList>
            <person name="Corre E."/>
            <person name="Pelletier E."/>
            <person name="Niang G."/>
            <person name="Scheremetjew M."/>
            <person name="Finn R."/>
            <person name="Kale V."/>
            <person name="Holt S."/>
            <person name="Cochrane G."/>
            <person name="Meng A."/>
            <person name="Brown T."/>
            <person name="Cohen L."/>
        </authorList>
    </citation>
    <scope>NUCLEOTIDE SEQUENCE</scope>
    <source>
        <strain evidence="2">CCMP1594</strain>
    </source>
</reference>
<name>A0A7S4FF00_9EUGL</name>
<sequence length="806" mass="88577">MHPSNVWAHFASSAICRAADCRHQQTHGNGHDQERRHLRADAWVVAQGHEENGVHFKFEDWLKTREERDVLVLHQKYNQSLTEDFLPQSPGPPLPLRSACGQPDSKGPNDSRTLEPDRINLLRQAPSSLEWPPCYPRPPEDDNVDHLSLSMLEDSYAMNYSMLHNAVGCSKPLDPLWPSTSEEDGDHYFDHYFDLSHVSLVSTHNGGFTIPFAKRPAAPSPASHCLHHPSPRNHTTARSMGGHQPRRLFPTASPACSTPGRRELPSTRSSPPLRPPLASPPASHSRTATPIQSTGIPSGPSPGASPEAGGCTFLSSSSSRVSVSSVSSQESLSASGRLSSPDETPKPAIQGAVEESGTGQEALCVWQRAESATQQLVRGAETNAGLMTGHEQHQQPPQHGQQGFPQVQGQLKAKVLPQAQQHRQQQEDPEAQSGLPPQPHPQHQQPLQQLQPPPLAPLQQQQQQRQQLQQSQLRPQQTSHYHNHPHLNQDVEQAQQLQQQQLLHHHQQPIISPSLNARSSHLPSPFPRTLALSGLQPVLNAAEPVSTASREHTHTRSQVYTPQGVSKSLCSLSTSQIDAPRPVPLFPKHRTSSLSSAHGPVPLNPGSLTDTSRVSSTLSQGSLHASDLQNLRQLDNSSLSQPDRLQGVQKHDVISMSSLNNLETVPLEDLPVIDDDQLEDLFRFATRGRDQSQVHTGSSRKDWSESQLAFFQKLEAEEQAQVAASKQDPEDRRKAILKQAQAEVIISQCSICSQDCIDFNASGLQSKHTQTEGLCHAMVKNKGSRRASMTASGSPRKPARKPVWRP</sequence>
<feature type="region of interest" description="Disordered" evidence="1">
    <location>
        <begin position="411"/>
        <end position="484"/>
    </location>
</feature>
<feature type="region of interest" description="Disordered" evidence="1">
    <location>
        <begin position="82"/>
        <end position="115"/>
    </location>
</feature>
<feature type="region of interest" description="Disordered" evidence="1">
    <location>
        <begin position="327"/>
        <end position="349"/>
    </location>
</feature>
<feature type="compositionally biased region" description="Basic residues" evidence="1">
    <location>
        <begin position="797"/>
        <end position="806"/>
    </location>
</feature>
<dbReference type="AlphaFoldDB" id="A0A7S4FF00"/>
<proteinExistence type="predicted"/>
<feature type="region of interest" description="Disordered" evidence="1">
    <location>
        <begin position="581"/>
        <end position="623"/>
    </location>
</feature>
<feature type="compositionally biased region" description="Low complexity" evidence="1">
    <location>
        <begin position="280"/>
        <end position="315"/>
    </location>
</feature>
<organism evidence="2">
    <name type="scientific">Eutreptiella gymnastica</name>
    <dbReference type="NCBI Taxonomy" id="73025"/>
    <lineage>
        <taxon>Eukaryota</taxon>
        <taxon>Discoba</taxon>
        <taxon>Euglenozoa</taxon>
        <taxon>Euglenida</taxon>
        <taxon>Spirocuta</taxon>
        <taxon>Euglenophyceae</taxon>
        <taxon>Eutreptiales</taxon>
        <taxon>Eutreptiaceae</taxon>
        <taxon>Eutreptiella</taxon>
    </lineage>
</organism>
<feature type="compositionally biased region" description="Low complexity" evidence="1">
    <location>
        <begin position="457"/>
        <end position="477"/>
    </location>
</feature>
<feature type="region of interest" description="Disordered" evidence="1">
    <location>
        <begin position="780"/>
        <end position="806"/>
    </location>
</feature>
<feature type="compositionally biased region" description="Polar residues" evidence="1">
    <location>
        <begin position="606"/>
        <end position="623"/>
    </location>
</feature>
<feature type="region of interest" description="Disordered" evidence="1">
    <location>
        <begin position="219"/>
        <end position="315"/>
    </location>
</feature>
<gene>
    <name evidence="2" type="ORF">EGYM00163_LOCUS3193</name>
</gene>
<accession>A0A7S4FF00</accession>
<feature type="region of interest" description="Disordered" evidence="1">
    <location>
        <begin position="543"/>
        <end position="564"/>
    </location>
</feature>
<dbReference type="EMBL" id="HBJA01010230">
    <property type="protein sequence ID" value="CAE0792077.1"/>
    <property type="molecule type" value="Transcribed_RNA"/>
</dbReference>
<evidence type="ECO:0000256" key="1">
    <source>
        <dbReference type="SAM" id="MobiDB-lite"/>
    </source>
</evidence>
<feature type="compositionally biased region" description="Low complexity" evidence="1">
    <location>
        <begin position="441"/>
        <end position="450"/>
    </location>
</feature>
<protein>
    <submittedName>
        <fullName evidence="2">Uncharacterized protein</fullName>
    </submittedName>
</protein>